<reference evidence="1 2" key="1">
    <citation type="submission" date="2019-05" db="EMBL/GenBank/DDBJ databases">
        <title>Another draft genome of Portunus trituberculatus and its Hox gene families provides insights of decapod evolution.</title>
        <authorList>
            <person name="Jeong J.-H."/>
            <person name="Song I."/>
            <person name="Kim S."/>
            <person name="Choi T."/>
            <person name="Kim D."/>
            <person name="Ryu S."/>
            <person name="Kim W."/>
        </authorList>
    </citation>
    <scope>NUCLEOTIDE SEQUENCE [LARGE SCALE GENOMIC DNA]</scope>
    <source>
        <tissue evidence="1">Muscle</tissue>
    </source>
</reference>
<protein>
    <submittedName>
        <fullName evidence="1">Uncharacterized protein</fullName>
    </submittedName>
</protein>
<accession>A0A5B7HAL7</accession>
<dbReference type="GO" id="GO:0006508">
    <property type="term" value="P:proteolysis"/>
    <property type="evidence" value="ECO:0007669"/>
    <property type="project" value="InterPro"/>
</dbReference>
<dbReference type="AlphaFoldDB" id="A0A5B7HAL7"/>
<evidence type="ECO:0000313" key="1">
    <source>
        <dbReference type="EMBL" id="MPC65784.1"/>
    </source>
</evidence>
<dbReference type="OrthoDB" id="6347579at2759"/>
<dbReference type="Proteomes" id="UP000324222">
    <property type="component" value="Unassembled WGS sequence"/>
</dbReference>
<evidence type="ECO:0000313" key="2">
    <source>
        <dbReference type="Proteomes" id="UP000324222"/>
    </source>
</evidence>
<dbReference type="PROSITE" id="PS00141">
    <property type="entry name" value="ASP_PROTEASE"/>
    <property type="match status" value="1"/>
</dbReference>
<keyword evidence="2" id="KW-1185">Reference proteome</keyword>
<dbReference type="InterPro" id="IPR001969">
    <property type="entry name" value="Aspartic_peptidase_AS"/>
</dbReference>
<gene>
    <name evidence="1" type="ORF">E2C01_059920</name>
</gene>
<sequence>MVTVLSQDAFIDTLEDQQVQIYVKQAHPADVQQVLARAMEFEAFMYTIAAAVTPYHRSATQKLPRHHLLARPEDTLAGGCASTFSHQGLLRELWTVGSSPCYLLTAEGRHDGGGKRKQAGSSGHCPAKLSPGPVCVKCHSDATVLVVQVSGAVNSRPCPLVVDTGAARTFVRPAAVWHDWPLYDTMRPHDVYDHGCGCRFNSILEDAVEQVESPVMSSDVEDERLELHCRVVREDETADTTVMPVNAGQRAAAEVRWTEMQVRRSLCYLHTWWTWRYVALPS</sequence>
<organism evidence="1 2">
    <name type="scientific">Portunus trituberculatus</name>
    <name type="common">Swimming crab</name>
    <name type="synonym">Neptunus trituberculatus</name>
    <dbReference type="NCBI Taxonomy" id="210409"/>
    <lineage>
        <taxon>Eukaryota</taxon>
        <taxon>Metazoa</taxon>
        <taxon>Ecdysozoa</taxon>
        <taxon>Arthropoda</taxon>
        <taxon>Crustacea</taxon>
        <taxon>Multicrustacea</taxon>
        <taxon>Malacostraca</taxon>
        <taxon>Eumalacostraca</taxon>
        <taxon>Eucarida</taxon>
        <taxon>Decapoda</taxon>
        <taxon>Pleocyemata</taxon>
        <taxon>Brachyura</taxon>
        <taxon>Eubrachyura</taxon>
        <taxon>Portunoidea</taxon>
        <taxon>Portunidae</taxon>
        <taxon>Portuninae</taxon>
        <taxon>Portunus</taxon>
    </lineage>
</organism>
<dbReference type="GO" id="GO:0004190">
    <property type="term" value="F:aspartic-type endopeptidase activity"/>
    <property type="evidence" value="ECO:0007669"/>
    <property type="project" value="InterPro"/>
</dbReference>
<name>A0A5B7HAL7_PORTR</name>
<dbReference type="EMBL" id="VSRR010023833">
    <property type="protein sequence ID" value="MPC65784.1"/>
    <property type="molecule type" value="Genomic_DNA"/>
</dbReference>
<comment type="caution">
    <text evidence="1">The sequence shown here is derived from an EMBL/GenBank/DDBJ whole genome shotgun (WGS) entry which is preliminary data.</text>
</comment>
<proteinExistence type="predicted"/>